<dbReference type="Proteomes" id="UP001153331">
    <property type="component" value="Unassembled WGS sequence"/>
</dbReference>
<gene>
    <name evidence="1" type="ORF">OPT61_g8818</name>
</gene>
<dbReference type="EMBL" id="JAPHNI010000914">
    <property type="protein sequence ID" value="KAJ8107507.1"/>
    <property type="molecule type" value="Genomic_DNA"/>
</dbReference>
<comment type="caution">
    <text evidence="1">The sequence shown here is derived from an EMBL/GenBank/DDBJ whole genome shotgun (WGS) entry which is preliminary data.</text>
</comment>
<protein>
    <submittedName>
        <fullName evidence="1">Uncharacterized protein</fullName>
    </submittedName>
</protein>
<reference evidence="1" key="1">
    <citation type="submission" date="2022-11" db="EMBL/GenBank/DDBJ databases">
        <title>Genome Sequence of Boeremia exigua.</title>
        <authorList>
            <person name="Buettner E."/>
        </authorList>
    </citation>
    <scope>NUCLEOTIDE SEQUENCE</scope>
    <source>
        <strain evidence="1">CU02</strain>
    </source>
</reference>
<evidence type="ECO:0000313" key="2">
    <source>
        <dbReference type="Proteomes" id="UP001153331"/>
    </source>
</evidence>
<sequence>MSARYDALQASEDPIHSADPTSRAISHNNTYSGDHDEDQALNTANGPQNSKQLFQNHSARASTLSSGKAQIRLEELNTMNQQYDHARKADQGPARMLRRVGKVPCTLLVLSLIGTTMFIAYITFLWFTASQNQTWRRIALSGWTVRSIAISAAVLRAAATTQAGIASSMLAAIVLESTTGVLLSDFAPISLMRASAAAPYALLTQVEFRANKLSLAPAICAALLSMTTVSLQFTSTILLADVDSGFISRDIAPYTYVLPEDRATYAHHWQVAPRPWPIFAEHASNRVVNHDQSYSDTGALIRALLPISDTQSRSLVHSYQGPAPVFDLRTVCTRPNITDFQLLYSDEDWMTYMHGKFSIPEDAQSNTSTPWHETPTPFICERPQGMSYFFLGQPRTPNWDLIICQSFEPPFVRFPSGFSEGTHISRNVFLLANYTGYTDNQEDLLPLDPFNFNDTRTGMGYYNNNEWLDLKQDADTTAQTNSTLRFSDTKLSFTVCSVSAERRVLNVSMSTKAPLKEQVHFWDADRRQFRYDDIRRQLLRSTGTSLEERGVLSLQLPRPSQTAQPPPNNPEKTWSFGDPHAVINFGDDSHFLGQNLTIKLLGEKSEQSNKDLRELGLEMLRTGGSAAEAMQSMAMGVVLADYQQYTITHVPNSTNNSIASLRSDFVLAQVPGGNGRPADSPAGATRSYVIVMLVIAMHEILVSGVVVLFIKGTKNTLLWQNWQTVAQTTTAVTEPYLRQAGVATDAEVRRQMRGDGAAGQTVAIVASNEFASEDMTVRPSKTSSNEPAYIERSQTCLDTAIFSLDSNLHAGSSTKRYDGQNLAYRNRNLRAHSSAKRPRQLRSLSHTKRSSSHVRRRDPRCQGQGSHDNKVQYSLPTTPRNLRQRQPRQFTPPARRKGATATLTPHPSPPHTSSRAISTSSADPTPLTPAPAPAPSNHRTQTTKTSKWCRYPETPPSIPDNAQTTPPD</sequence>
<evidence type="ECO:0000313" key="1">
    <source>
        <dbReference type="EMBL" id="KAJ8107507.1"/>
    </source>
</evidence>
<name>A0ACC2HWM9_9PLEO</name>
<accession>A0ACC2HWM9</accession>
<keyword evidence="2" id="KW-1185">Reference proteome</keyword>
<organism evidence="1 2">
    <name type="scientific">Boeremia exigua</name>
    <dbReference type="NCBI Taxonomy" id="749465"/>
    <lineage>
        <taxon>Eukaryota</taxon>
        <taxon>Fungi</taxon>
        <taxon>Dikarya</taxon>
        <taxon>Ascomycota</taxon>
        <taxon>Pezizomycotina</taxon>
        <taxon>Dothideomycetes</taxon>
        <taxon>Pleosporomycetidae</taxon>
        <taxon>Pleosporales</taxon>
        <taxon>Pleosporineae</taxon>
        <taxon>Didymellaceae</taxon>
        <taxon>Boeremia</taxon>
    </lineage>
</organism>
<proteinExistence type="predicted"/>